<feature type="transmembrane region" description="Helical" evidence="1">
    <location>
        <begin position="77"/>
        <end position="94"/>
    </location>
</feature>
<sequence length="176" mass="18282">MTAPWARVSSALAPVALIGGWTIAAARTSDFDSVRDTISALAAINAQDRWIMTTGLAITGACHVVTATGLTSVQPSARFTLAAGGVATALVAVFPQPSETHAPVATAAFGLMSVWLLLAGTRRSRIAGLILLALLAVFGVSLRSERWVGLSERVLAAAQSLWPAVVAFHTPRTLSH</sequence>
<feature type="transmembrane region" description="Helical" evidence="1">
    <location>
        <begin position="50"/>
        <end position="70"/>
    </location>
</feature>
<reference evidence="4" key="1">
    <citation type="submission" date="2016-10" db="EMBL/GenBank/DDBJ databases">
        <authorList>
            <person name="Varghese N."/>
            <person name="Submissions S."/>
        </authorList>
    </citation>
    <scope>NUCLEOTIDE SEQUENCE [LARGE SCALE GENOMIC DNA]</scope>
    <source>
        <strain evidence="4">IBRC-M 10655</strain>
    </source>
</reference>
<name>A0A1H0N7K5_9PSEU</name>
<keyword evidence="1" id="KW-0812">Transmembrane</keyword>
<dbReference type="OrthoDB" id="5118673at2"/>
<evidence type="ECO:0000256" key="1">
    <source>
        <dbReference type="SAM" id="Phobius"/>
    </source>
</evidence>
<keyword evidence="4" id="KW-1185">Reference proteome</keyword>
<keyword evidence="2" id="KW-0732">Signal</keyword>
<dbReference type="Pfam" id="PF06197">
    <property type="entry name" value="DUF998"/>
    <property type="match status" value="1"/>
</dbReference>
<organism evidence="3 4">
    <name type="scientific">Actinokineospora alba</name>
    <dbReference type="NCBI Taxonomy" id="504798"/>
    <lineage>
        <taxon>Bacteria</taxon>
        <taxon>Bacillati</taxon>
        <taxon>Actinomycetota</taxon>
        <taxon>Actinomycetes</taxon>
        <taxon>Pseudonocardiales</taxon>
        <taxon>Pseudonocardiaceae</taxon>
        <taxon>Actinokineospora</taxon>
    </lineage>
</organism>
<feature type="chain" id="PRO_5038719307" evidence="2">
    <location>
        <begin position="27"/>
        <end position="176"/>
    </location>
</feature>
<dbReference type="Proteomes" id="UP000199651">
    <property type="component" value="Unassembled WGS sequence"/>
</dbReference>
<dbReference type="InterPro" id="IPR009339">
    <property type="entry name" value="DUF998"/>
</dbReference>
<evidence type="ECO:0000313" key="4">
    <source>
        <dbReference type="Proteomes" id="UP000199651"/>
    </source>
</evidence>
<keyword evidence="1" id="KW-0472">Membrane</keyword>
<feature type="transmembrane region" description="Helical" evidence="1">
    <location>
        <begin position="126"/>
        <end position="144"/>
    </location>
</feature>
<dbReference type="EMBL" id="FNJB01000005">
    <property type="protein sequence ID" value="SDO88663.1"/>
    <property type="molecule type" value="Genomic_DNA"/>
</dbReference>
<protein>
    <submittedName>
        <fullName evidence="3">Hypothetical membrane protein</fullName>
    </submittedName>
</protein>
<gene>
    <name evidence="3" type="ORF">SAMN05192558_105235</name>
</gene>
<keyword evidence="1" id="KW-1133">Transmembrane helix</keyword>
<evidence type="ECO:0000256" key="2">
    <source>
        <dbReference type="SAM" id="SignalP"/>
    </source>
</evidence>
<dbReference type="STRING" id="504798.SAMN05421871_102285"/>
<feature type="transmembrane region" description="Helical" evidence="1">
    <location>
        <begin position="100"/>
        <end position="119"/>
    </location>
</feature>
<accession>A0A1H0N7K5</accession>
<evidence type="ECO:0000313" key="3">
    <source>
        <dbReference type="EMBL" id="SDO88663.1"/>
    </source>
</evidence>
<feature type="signal peptide" evidence="2">
    <location>
        <begin position="1"/>
        <end position="26"/>
    </location>
</feature>
<proteinExistence type="predicted"/>
<dbReference type="AlphaFoldDB" id="A0A1H0N7K5"/>